<dbReference type="Proteomes" id="UP000670092">
    <property type="component" value="Unassembled WGS sequence"/>
</dbReference>
<dbReference type="EMBL" id="JAEVHI010000003">
    <property type="protein sequence ID" value="KAG5296467.1"/>
    <property type="molecule type" value="Genomic_DNA"/>
</dbReference>
<sequence>MSDVSQLFTESKWASALFDCRPFNICILGFCCPCFLFGKTRSRIKGNNPSEFTYWNENCCHWFCLSLCSCQGVIQALERTKIRNKFNIDGWCIGDWCGACCCPCCSLIQEEKEVLVRTQADGYQKVPGMTAGYLQRESVIERD</sequence>
<dbReference type="VEuPathDB" id="FungiDB:I7I52_07166"/>
<evidence type="ECO:0008006" key="3">
    <source>
        <dbReference type="Google" id="ProtNLM"/>
    </source>
</evidence>
<dbReference type="PANTHER" id="PTHR15907">
    <property type="entry name" value="DUF614 FAMILY PROTEIN-RELATED"/>
    <property type="match status" value="1"/>
</dbReference>
<proteinExistence type="predicted"/>
<accession>A0A8H7YRM0</accession>
<dbReference type="InterPro" id="IPR006461">
    <property type="entry name" value="PLAC_motif_containing"/>
</dbReference>
<gene>
    <name evidence="1" type="ORF">I7I52_07166</name>
</gene>
<reference evidence="1 2" key="1">
    <citation type="submission" date="2021-01" db="EMBL/GenBank/DDBJ databases">
        <title>Chromosome-level genome assembly of a human fungal pathogen reveals clustering of transcriptionally co-regulated genes.</title>
        <authorList>
            <person name="Voorhies M."/>
            <person name="Cohen S."/>
            <person name="Shea T.P."/>
            <person name="Petrus S."/>
            <person name="Munoz J.F."/>
            <person name="Poplawski S."/>
            <person name="Goldman W.E."/>
            <person name="Michael T."/>
            <person name="Cuomo C.A."/>
            <person name="Sil A."/>
            <person name="Beyhan S."/>
        </authorList>
    </citation>
    <scope>NUCLEOTIDE SEQUENCE [LARGE SCALE GENOMIC DNA]</scope>
    <source>
        <strain evidence="1 2">G184AR</strain>
    </source>
</reference>
<dbReference type="OrthoDB" id="1045822at2759"/>
<dbReference type="AlphaFoldDB" id="A0A8H7YRM0"/>
<dbReference type="NCBIfam" id="TIGR01571">
    <property type="entry name" value="A_thal_Cys_rich"/>
    <property type="match status" value="1"/>
</dbReference>
<evidence type="ECO:0000313" key="1">
    <source>
        <dbReference type="EMBL" id="KAG5296467.1"/>
    </source>
</evidence>
<name>A0A8H7YRM0_AJECA</name>
<protein>
    <recommendedName>
        <fullName evidence="3">PLAC8-domain-containing protein</fullName>
    </recommendedName>
</protein>
<comment type="caution">
    <text evidence="1">The sequence shown here is derived from an EMBL/GenBank/DDBJ whole genome shotgun (WGS) entry which is preliminary data.</text>
</comment>
<organism evidence="1 2">
    <name type="scientific">Ajellomyces capsulatus</name>
    <name type="common">Darling's disease fungus</name>
    <name type="synonym">Histoplasma capsulatum</name>
    <dbReference type="NCBI Taxonomy" id="5037"/>
    <lineage>
        <taxon>Eukaryota</taxon>
        <taxon>Fungi</taxon>
        <taxon>Dikarya</taxon>
        <taxon>Ascomycota</taxon>
        <taxon>Pezizomycotina</taxon>
        <taxon>Eurotiomycetes</taxon>
        <taxon>Eurotiomycetidae</taxon>
        <taxon>Onygenales</taxon>
        <taxon>Ajellomycetaceae</taxon>
        <taxon>Histoplasma</taxon>
    </lineage>
</organism>
<dbReference type="Pfam" id="PF04749">
    <property type="entry name" value="PLAC8"/>
    <property type="match status" value="1"/>
</dbReference>
<evidence type="ECO:0000313" key="2">
    <source>
        <dbReference type="Proteomes" id="UP000670092"/>
    </source>
</evidence>